<evidence type="ECO:0000313" key="4">
    <source>
        <dbReference type="Proteomes" id="UP000268014"/>
    </source>
</evidence>
<dbReference type="OMA" id="PPFIICR"/>
<evidence type="ECO:0000313" key="3">
    <source>
        <dbReference type="EMBL" id="VDO20966.1"/>
    </source>
</evidence>
<dbReference type="WBParaSite" id="HPLM_0000347301-mRNA-1">
    <property type="protein sequence ID" value="HPLM_0000347301-mRNA-1"/>
    <property type="gene ID" value="HPLM_0000347301"/>
</dbReference>
<dbReference type="PROSITE" id="PS50004">
    <property type="entry name" value="C2"/>
    <property type="match status" value="1"/>
</dbReference>
<evidence type="ECO:0000256" key="1">
    <source>
        <dbReference type="SAM" id="MobiDB-lite"/>
    </source>
</evidence>
<evidence type="ECO:0000313" key="5">
    <source>
        <dbReference type="WBParaSite" id="HPLM_0000347301-mRNA-1"/>
    </source>
</evidence>
<protein>
    <submittedName>
        <fullName evidence="5">C2 domain-containing protein</fullName>
    </submittedName>
</protein>
<reference evidence="5" key="1">
    <citation type="submission" date="2017-02" db="UniProtKB">
        <authorList>
            <consortium name="WormBaseParasite"/>
        </authorList>
    </citation>
    <scope>IDENTIFICATION</scope>
</reference>
<dbReference type="EMBL" id="UZAF01016121">
    <property type="protein sequence ID" value="VDO20966.1"/>
    <property type="molecule type" value="Genomic_DNA"/>
</dbReference>
<organism evidence="5">
    <name type="scientific">Haemonchus placei</name>
    <name type="common">Barber's pole worm</name>
    <dbReference type="NCBI Taxonomy" id="6290"/>
    <lineage>
        <taxon>Eukaryota</taxon>
        <taxon>Metazoa</taxon>
        <taxon>Ecdysozoa</taxon>
        <taxon>Nematoda</taxon>
        <taxon>Chromadorea</taxon>
        <taxon>Rhabditida</taxon>
        <taxon>Rhabditina</taxon>
        <taxon>Rhabditomorpha</taxon>
        <taxon>Strongyloidea</taxon>
        <taxon>Trichostrongylidae</taxon>
        <taxon>Haemonchus</taxon>
    </lineage>
</organism>
<dbReference type="OrthoDB" id="5865320at2759"/>
<feature type="domain" description="C2" evidence="2">
    <location>
        <begin position="324"/>
        <end position="447"/>
    </location>
</feature>
<proteinExistence type="predicted"/>
<dbReference type="InterPro" id="IPR035892">
    <property type="entry name" value="C2_domain_sf"/>
</dbReference>
<name>A0A0N4W1F8_HAEPC</name>
<keyword evidence="4" id="KW-1185">Reference proteome</keyword>
<dbReference type="AlphaFoldDB" id="A0A0N4W1F8"/>
<feature type="compositionally biased region" description="Polar residues" evidence="1">
    <location>
        <begin position="475"/>
        <end position="510"/>
    </location>
</feature>
<sequence>MQGRHTQSGPTFNKEHDCYDSELHLDKVLTHLSFIRINIDSVVLPEENQFIERLYNEGSLYGFNLEYQFPCLENVSRSLKAPVRLPAKSFSMTNIQFRHRRVVLLQMNPDIIPFWNRHSLIIRLHVQLNTRGKFSTRLLGHCVVPLSELLIPPFMICRDFNFIPTKGMSFEGSSLIRIDLGSREKNLSEKLNELRDPLLESTYVVKGIRNERDSGDRNRSRGVSLDRAVQVNENRPPSHTQPFHASALVRGRTDGHLQRGHLPKTAPMPFRERVPSNLTDISDSVFEEQALNYGTARQPGVGSYGPRYAYVSDSHREFRPAVRSSTSSSMKERERESPRSKCLIQLTVHEARGLPPVRDERNRIVSPNAYVSVLGRDGELRSPICERSRRPLWNWTARFHICGERRNIIVKVLHHDMSGDMTLGFVSVPLPIEEAHRVDYEMVDLTGTAGLHGEVPIITMSMEASEVVRRPTSGIRAQSTSSSWSEQQAASTGSSPPLRSASTCPPTQRSSHNEEYLITATREELEERLKRNLSDLDRLIKKIKE</sequence>
<accession>A0A0N4W1F8</accession>
<gene>
    <name evidence="3" type="ORF">HPLM_LOCUS3465</name>
</gene>
<dbReference type="CDD" id="cd00030">
    <property type="entry name" value="C2"/>
    <property type="match status" value="1"/>
</dbReference>
<feature type="compositionally biased region" description="Basic and acidic residues" evidence="1">
    <location>
        <begin position="330"/>
        <end position="339"/>
    </location>
</feature>
<evidence type="ECO:0000259" key="2">
    <source>
        <dbReference type="PROSITE" id="PS50004"/>
    </source>
</evidence>
<dbReference type="SUPFAM" id="SSF49562">
    <property type="entry name" value="C2 domain (Calcium/lipid-binding domain, CaLB)"/>
    <property type="match status" value="1"/>
</dbReference>
<feature type="region of interest" description="Disordered" evidence="1">
    <location>
        <begin position="319"/>
        <end position="339"/>
    </location>
</feature>
<dbReference type="Gene3D" id="2.60.40.150">
    <property type="entry name" value="C2 domain"/>
    <property type="match status" value="1"/>
</dbReference>
<feature type="region of interest" description="Disordered" evidence="1">
    <location>
        <begin position="469"/>
        <end position="515"/>
    </location>
</feature>
<dbReference type="STRING" id="6290.A0A0N4W1F8"/>
<dbReference type="Proteomes" id="UP000268014">
    <property type="component" value="Unassembled WGS sequence"/>
</dbReference>
<dbReference type="InterPro" id="IPR000008">
    <property type="entry name" value="C2_dom"/>
</dbReference>
<dbReference type="Pfam" id="PF00168">
    <property type="entry name" value="C2"/>
    <property type="match status" value="1"/>
</dbReference>
<reference evidence="3 4" key="2">
    <citation type="submission" date="2018-11" db="EMBL/GenBank/DDBJ databases">
        <authorList>
            <consortium name="Pathogen Informatics"/>
        </authorList>
    </citation>
    <scope>NUCLEOTIDE SEQUENCE [LARGE SCALE GENOMIC DNA]</scope>
    <source>
        <strain evidence="3 4">MHpl1</strain>
    </source>
</reference>